<gene>
    <name evidence="2" type="ORF">EHQ64_10350</name>
</gene>
<dbReference type="Proteomes" id="UP000297762">
    <property type="component" value="Unassembled WGS sequence"/>
</dbReference>
<dbReference type="PANTHER" id="PTHR10426">
    <property type="entry name" value="STRICTOSIDINE SYNTHASE-RELATED"/>
    <property type="match status" value="1"/>
</dbReference>
<evidence type="ECO:0000313" key="2">
    <source>
        <dbReference type="EMBL" id="TGL61380.1"/>
    </source>
</evidence>
<dbReference type="EMBL" id="RQGF01000026">
    <property type="protein sequence ID" value="TGL61380.1"/>
    <property type="molecule type" value="Genomic_DNA"/>
</dbReference>
<feature type="transmembrane region" description="Helical" evidence="1">
    <location>
        <begin position="6"/>
        <end position="23"/>
    </location>
</feature>
<comment type="caution">
    <text evidence="2">The sequence shown here is derived from an EMBL/GenBank/DDBJ whole genome shotgun (WGS) entry which is preliminary data.</text>
</comment>
<dbReference type="RefSeq" id="WP_135649415.1">
    <property type="nucleotide sequence ID" value="NZ_RQGF01000026.1"/>
</dbReference>
<dbReference type="SUPFAM" id="SSF63829">
    <property type="entry name" value="Calcium-dependent phosphotriesterase"/>
    <property type="match status" value="1"/>
</dbReference>
<evidence type="ECO:0000313" key="3">
    <source>
        <dbReference type="Proteomes" id="UP000297762"/>
    </source>
</evidence>
<keyword evidence="1" id="KW-0472">Membrane</keyword>
<evidence type="ECO:0008006" key="4">
    <source>
        <dbReference type="Google" id="ProtNLM"/>
    </source>
</evidence>
<sequence>MNRKRYLYLLVLAVVVIVFWNLISIPEDHFKKQIGEPVQFHYNEEIEKVKDSKDLSELGIQTSFTDVPAQDEILLQENLGRAFVASMDGFIWILDLQKNKAEQFVKAPLMPGGMVSHPKDPDLIYFCASRGKKDDPVDPSGPGIYELKISNKTIRKISTRVPIIPKTPDQNITSSFGKLYSNGKGPKLRFSEMNDSNSRLIEKADDLAISRDGERIYFTEPYDHAGAILGVSDQSRNEALTLGQNGNVWKLDLKENTASLVAYDYAYVDGILLEYPPGQNIETSILLNEVSKFRLLRLHLSGQNSGKDEVAIDGLPGFPDGMDRDPQGRVWVALVFERSKLVTWLHSHPFWKNIVLYIPQRFQPVSRKSGLLLLSEDGKKPLYYGIHNGSIFSTLIVVIPGKEKVFLSVYEKGYKGINTIPYPL</sequence>
<dbReference type="AlphaFoldDB" id="A0A4R9K7P5"/>
<name>A0A4R9K7P5_9LEPT</name>
<proteinExistence type="predicted"/>
<protein>
    <recommendedName>
        <fullName evidence="4">SMP-30/gluconolaconase/LRE-like region</fullName>
    </recommendedName>
</protein>
<dbReference type="InterPro" id="IPR011042">
    <property type="entry name" value="6-blade_b-propeller_TolB-like"/>
</dbReference>
<dbReference type="Gene3D" id="2.120.10.30">
    <property type="entry name" value="TolB, C-terminal domain"/>
    <property type="match status" value="1"/>
</dbReference>
<keyword evidence="1" id="KW-0812">Transmembrane</keyword>
<keyword evidence="1" id="KW-1133">Transmembrane helix</keyword>
<dbReference type="GO" id="GO:0012505">
    <property type="term" value="C:endomembrane system"/>
    <property type="evidence" value="ECO:0007669"/>
    <property type="project" value="TreeGrafter"/>
</dbReference>
<dbReference type="OrthoDB" id="315432at2"/>
<accession>A0A4R9K7P5</accession>
<dbReference type="PANTHER" id="PTHR10426:SF88">
    <property type="entry name" value="ADIPOCYTE PLASMA MEMBRANE-ASSOCIATED PROTEIN HEMOMUCIN-RELATED"/>
    <property type="match status" value="1"/>
</dbReference>
<keyword evidence="3" id="KW-1185">Reference proteome</keyword>
<reference evidence="2" key="1">
    <citation type="journal article" date="2019" name="PLoS Negl. Trop. Dis.">
        <title>Revisiting the worldwide diversity of Leptospira species in the environment.</title>
        <authorList>
            <person name="Vincent A.T."/>
            <person name="Schiettekatte O."/>
            <person name="Bourhy P."/>
            <person name="Veyrier F.J."/>
            <person name="Picardeau M."/>
        </authorList>
    </citation>
    <scope>NUCLEOTIDE SEQUENCE [LARGE SCALE GENOMIC DNA]</scope>
    <source>
        <strain evidence="2">201702455</strain>
    </source>
</reference>
<organism evidence="2 3">
    <name type="scientific">Leptospira sarikeiensis</name>
    <dbReference type="NCBI Taxonomy" id="2484943"/>
    <lineage>
        <taxon>Bacteria</taxon>
        <taxon>Pseudomonadati</taxon>
        <taxon>Spirochaetota</taxon>
        <taxon>Spirochaetia</taxon>
        <taxon>Leptospirales</taxon>
        <taxon>Leptospiraceae</taxon>
        <taxon>Leptospira</taxon>
    </lineage>
</organism>
<evidence type="ECO:0000256" key="1">
    <source>
        <dbReference type="SAM" id="Phobius"/>
    </source>
</evidence>
<dbReference type="GO" id="GO:0016787">
    <property type="term" value="F:hydrolase activity"/>
    <property type="evidence" value="ECO:0007669"/>
    <property type="project" value="TreeGrafter"/>
</dbReference>